<evidence type="ECO:0000259" key="3">
    <source>
        <dbReference type="Pfam" id="PF03816"/>
    </source>
</evidence>
<comment type="similarity">
    <text evidence="1">Belongs to the LytR/CpsA/Psr (LCP) family.</text>
</comment>
<protein>
    <recommendedName>
        <fullName evidence="3">Cell envelope-related transcriptional attenuator domain-containing protein</fullName>
    </recommendedName>
</protein>
<name>A0ABX3GZL2_PAEBO</name>
<gene>
    <name evidence="4" type="ORF">BSK56_28420</name>
</gene>
<dbReference type="PANTHER" id="PTHR33392:SF6">
    <property type="entry name" value="POLYISOPRENYL-TEICHOIC ACID--PEPTIDOGLYCAN TEICHOIC ACID TRANSFERASE TAGU"/>
    <property type="match status" value="1"/>
</dbReference>
<evidence type="ECO:0000313" key="5">
    <source>
        <dbReference type="Proteomes" id="UP000187412"/>
    </source>
</evidence>
<sequence>MQERSKRRKAQRSKSRNRKTLLSVTAVLGTCLIAGAVYAGTLYYKAERALDRISASGTTPSETASPASPMPGTSAEADAADAVDENKPLTFLLAGVDNRSGSGGTLNTDVLMPVVYEPVSKKLSILSIPRDMKITSSDIGTHKANYYYAYYYSHNKGEDLSKTKEFYSSILQVDIDHMILVNFEAFSSIVDELGGLDIDVPMNMRYVDNADGTNINLTKGMQHLSGKEVLDFVRYRKSNRGTAESSDISRNERQQEVLNLILGKLDSVNGLAQLGDIIDILGENIRTDIDKVQLRDWILNYKSMKPSSSELITLDSVWKSPYVYAKEEDLLVKLQKFREPLGLPALDKQQLLHDFGITD</sequence>
<dbReference type="InterPro" id="IPR050922">
    <property type="entry name" value="LytR/CpsA/Psr_CW_biosynth"/>
</dbReference>
<proteinExistence type="inferred from homology"/>
<dbReference type="NCBIfam" id="TIGR00350">
    <property type="entry name" value="lytR_cpsA_psr"/>
    <property type="match status" value="1"/>
</dbReference>
<keyword evidence="5" id="KW-1185">Reference proteome</keyword>
<evidence type="ECO:0000256" key="1">
    <source>
        <dbReference type="ARBA" id="ARBA00006068"/>
    </source>
</evidence>
<evidence type="ECO:0000313" key="4">
    <source>
        <dbReference type="EMBL" id="OMD40638.1"/>
    </source>
</evidence>
<feature type="region of interest" description="Disordered" evidence="2">
    <location>
        <begin position="55"/>
        <end position="79"/>
    </location>
</feature>
<dbReference type="InterPro" id="IPR004474">
    <property type="entry name" value="LytR_CpsA_psr"/>
</dbReference>
<evidence type="ECO:0000256" key="2">
    <source>
        <dbReference type="SAM" id="MobiDB-lite"/>
    </source>
</evidence>
<feature type="compositionally biased region" description="Polar residues" evidence="2">
    <location>
        <begin position="55"/>
        <end position="66"/>
    </location>
</feature>
<organism evidence="4 5">
    <name type="scientific">Paenibacillus borealis</name>
    <dbReference type="NCBI Taxonomy" id="160799"/>
    <lineage>
        <taxon>Bacteria</taxon>
        <taxon>Bacillati</taxon>
        <taxon>Bacillota</taxon>
        <taxon>Bacilli</taxon>
        <taxon>Bacillales</taxon>
        <taxon>Paenibacillaceae</taxon>
        <taxon>Paenibacillus</taxon>
    </lineage>
</organism>
<comment type="caution">
    <text evidence="4">The sequence shown here is derived from an EMBL/GenBank/DDBJ whole genome shotgun (WGS) entry which is preliminary data.</text>
</comment>
<dbReference type="RefSeq" id="WP_076113797.1">
    <property type="nucleotide sequence ID" value="NZ_MPTB01000050.1"/>
</dbReference>
<dbReference type="EMBL" id="MPTB01000050">
    <property type="protein sequence ID" value="OMD40638.1"/>
    <property type="molecule type" value="Genomic_DNA"/>
</dbReference>
<dbReference type="Proteomes" id="UP000187412">
    <property type="component" value="Unassembled WGS sequence"/>
</dbReference>
<feature type="domain" description="Cell envelope-related transcriptional attenuator" evidence="3">
    <location>
        <begin position="107"/>
        <end position="265"/>
    </location>
</feature>
<dbReference type="Gene3D" id="3.40.630.190">
    <property type="entry name" value="LCP protein"/>
    <property type="match status" value="1"/>
</dbReference>
<dbReference type="Pfam" id="PF03816">
    <property type="entry name" value="LytR_cpsA_psr"/>
    <property type="match status" value="1"/>
</dbReference>
<dbReference type="PANTHER" id="PTHR33392">
    <property type="entry name" value="POLYISOPRENYL-TEICHOIC ACID--PEPTIDOGLYCAN TEICHOIC ACID TRANSFERASE TAGU"/>
    <property type="match status" value="1"/>
</dbReference>
<accession>A0ABX3GZL2</accession>
<reference evidence="4 5" key="1">
    <citation type="submission" date="2016-10" db="EMBL/GenBank/DDBJ databases">
        <title>Paenibacillus species isolates.</title>
        <authorList>
            <person name="Beno S.M."/>
        </authorList>
    </citation>
    <scope>NUCLEOTIDE SEQUENCE [LARGE SCALE GENOMIC DNA]</scope>
    <source>
        <strain evidence="4 5">FSL H7-0744</strain>
    </source>
</reference>